<comment type="function">
    <text evidence="2">Binds to DNA and alters its conformation. May be involved in regulation of gene expression, nucleoid organization and DNA protection.</text>
</comment>
<keyword evidence="2" id="KW-0963">Cytoplasm</keyword>
<comment type="subunit">
    <text evidence="2">Homodimer.</text>
</comment>
<feature type="compositionally biased region" description="Basic and acidic residues" evidence="3">
    <location>
        <begin position="23"/>
        <end position="32"/>
    </location>
</feature>
<dbReference type="PANTHER" id="PTHR33449">
    <property type="entry name" value="NUCLEOID-ASSOCIATED PROTEIN YBAB"/>
    <property type="match status" value="1"/>
</dbReference>
<dbReference type="NCBIfam" id="TIGR00103">
    <property type="entry name" value="DNA_YbaB_EbfC"/>
    <property type="match status" value="1"/>
</dbReference>
<comment type="subcellular location">
    <subcellularLocation>
        <location evidence="2">Cytoplasm</location>
        <location evidence="2">Nucleoid</location>
    </subcellularLocation>
</comment>
<dbReference type="Pfam" id="PF02575">
    <property type="entry name" value="YbaB_DNA_bd"/>
    <property type="match status" value="1"/>
</dbReference>
<dbReference type="Proteomes" id="UP001596410">
    <property type="component" value="Unassembled WGS sequence"/>
</dbReference>
<comment type="similarity">
    <text evidence="2">Belongs to the YbaB/EbfC family.</text>
</comment>
<dbReference type="Gene3D" id="3.30.1310.10">
    <property type="entry name" value="Nucleoid-associated protein YbaB-like domain"/>
    <property type="match status" value="1"/>
</dbReference>
<keyword evidence="5" id="KW-1185">Reference proteome</keyword>
<proteinExistence type="inferred from homology"/>
<evidence type="ECO:0000256" key="3">
    <source>
        <dbReference type="SAM" id="MobiDB-lite"/>
    </source>
</evidence>
<dbReference type="SUPFAM" id="SSF82607">
    <property type="entry name" value="YbaB-like"/>
    <property type="match status" value="1"/>
</dbReference>
<keyword evidence="1 2" id="KW-0238">DNA-binding</keyword>
<accession>A0ABW2EL32</accession>
<evidence type="ECO:0000313" key="4">
    <source>
        <dbReference type="EMBL" id="MFC7062995.1"/>
    </source>
</evidence>
<feature type="compositionally biased region" description="Low complexity" evidence="3">
    <location>
        <begin position="7"/>
        <end position="16"/>
    </location>
</feature>
<evidence type="ECO:0000313" key="5">
    <source>
        <dbReference type="Proteomes" id="UP001596410"/>
    </source>
</evidence>
<comment type="caution">
    <text evidence="4">The sequence shown here is derived from an EMBL/GenBank/DDBJ whole genome shotgun (WGS) entry which is preliminary data.</text>
</comment>
<sequence length="105" mass="11644">MRGGGNNNNMMKQMQKMQKKMMKAQEELHEESFEATAGGGMVKVKASGKKEITDVEINEEVVDPDDVEMLQDLIIAATNDVLKQVDDRTNDTMGEFTKGMPGGMF</sequence>
<name>A0ABW2EL32_9BACI</name>
<dbReference type="PANTHER" id="PTHR33449:SF1">
    <property type="entry name" value="NUCLEOID-ASSOCIATED PROTEIN YBAB"/>
    <property type="match status" value="1"/>
</dbReference>
<dbReference type="InterPro" id="IPR036894">
    <property type="entry name" value="YbaB-like_sf"/>
</dbReference>
<evidence type="ECO:0000256" key="1">
    <source>
        <dbReference type="ARBA" id="ARBA00023125"/>
    </source>
</evidence>
<dbReference type="PIRSF" id="PIRSF004555">
    <property type="entry name" value="UCP004555"/>
    <property type="match status" value="1"/>
</dbReference>
<dbReference type="EMBL" id="JBHSZV010000037">
    <property type="protein sequence ID" value="MFC7062995.1"/>
    <property type="molecule type" value="Genomic_DNA"/>
</dbReference>
<protein>
    <recommendedName>
        <fullName evidence="2">Nucleoid-associated protein ACFQIC_14275</fullName>
    </recommendedName>
</protein>
<feature type="region of interest" description="Disordered" evidence="3">
    <location>
        <begin position="1"/>
        <end position="34"/>
    </location>
</feature>
<organism evidence="4 5">
    <name type="scientific">Halobacillus seohaensis</name>
    <dbReference type="NCBI Taxonomy" id="447421"/>
    <lineage>
        <taxon>Bacteria</taxon>
        <taxon>Bacillati</taxon>
        <taxon>Bacillota</taxon>
        <taxon>Bacilli</taxon>
        <taxon>Bacillales</taxon>
        <taxon>Bacillaceae</taxon>
        <taxon>Halobacillus</taxon>
    </lineage>
</organism>
<dbReference type="RefSeq" id="WP_204712306.1">
    <property type="nucleotide sequence ID" value="NZ_JBHSZV010000037.1"/>
</dbReference>
<reference evidence="5" key="1">
    <citation type="journal article" date="2019" name="Int. J. Syst. Evol. Microbiol.">
        <title>The Global Catalogue of Microorganisms (GCM) 10K type strain sequencing project: providing services to taxonomists for standard genome sequencing and annotation.</title>
        <authorList>
            <consortium name="The Broad Institute Genomics Platform"/>
            <consortium name="The Broad Institute Genome Sequencing Center for Infectious Disease"/>
            <person name="Wu L."/>
            <person name="Ma J."/>
        </authorList>
    </citation>
    <scope>NUCLEOTIDE SEQUENCE [LARGE SCALE GENOMIC DNA]</scope>
    <source>
        <strain evidence="5">CGMCC 4.1621</strain>
    </source>
</reference>
<evidence type="ECO:0000256" key="2">
    <source>
        <dbReference type="HAMAP-Rule" id="MF_00274"/>
    </source>
</evidence>
<gene>
    <name evidence="4" type="ORF">ACFQIC_14275</name>
</gene>
<dbReference type="InterPro" id="IPR004401">
    <property type="entry name" value="YbaB/EbfC"/>
</dbReference>
<dbReference type="HAMAP" id="MF_00274">
    <property type="entry name" value="DNA_YbaB_EbfC"/>
    <property type="match status" value="1"/>
</dbReference>